<keyword evidence="2" id="KW-0472">Membrane</keyword>
<comment type="caution">
    <text evidence="4">The sequence shown here is derived from an EMBL/GenBank/DDBJ whole genome shotgun (WGS) entry which is preliminary data.</text>
</comment>
<dbReference type="PROSITE" id="PS51371">
    <property type="entry name" value="CBS"/>
    <property type="match status" value="1"/>
</dbReference>
<dbReference type="RefSeq" id="WP_163466456.1">
    <property type="nucleotide sequence ID" value="NZ_JAAAMG010000053.1"/>
</dbReference>
<accession>A0A6N9T992</accession>
<dbReference type="AlphaFoldDB" id="A0A6N9T992"/>
<feature type="transmembrane region" description="Helical" evidence="2">
    <location>
        <begin position="86"/>
        <end position="105"/>
    </location>
</feature>
<sequence>MLIPPPLRNDPLARKAFRLFVPILAGATLRDRAIACMGALIGICLTGFVCASAFGSDPFLPFIVAPIGASAVLLFAVPASPLAQPWSIIGGNTISALVGITVGRFVDDPMLAIGLAVALAIAVMSLTRCLHPPGGAAALTAVIGGPTVAAAGYMFAFVPIAANSTVLVLLGLFFHRFSSHSYPHVPAAAPTNTHGTSDLPPTARVGFRAEDIEGALADLGETFDIDPQDLDRLLRRIELRSLLREHDDFSCADIMSRDVISVGETVDADEAYTLLLDHGVRTLPVTTAHGRLAGIVGLRELTGRMGVVGNAMTDAVVSAPTSPAIGLIDSLTDGKTHAVVIVDENQRILGLVTQTDLLSAISKVLARRLEDA</sequence>
<dbReference type="Proteomes" id="UP000469011">
    <property type="component" value="Unassembled WGS sequence"/>
</dbReference>
<dbReference type="Pfam" id="PF04982">
    <property type="entry name" value="TM_HPP"/>
    <property type="match status" value="1"/>
</dbReference>
<organism evidence="4 5">
    <name type="scientific">Jiella pacifica</name>
    <dbReference type="NCBI Taxonomy" id="2696469"/>
    <lineage>
        <taxon>Bacteria</taxon>
        <taxon>Pseudomonadati</taxon>
        <taxon>Pseudomonadota</taxon>
        <taxon>Alphaproteobacteria</taxon>
        <taxon>Hyphomicrobiales</taxon>
        <taxon>Aurantimonadaceae</taxon>
        <taxon>Jiella</taxon>
    </lineage>
</organism>
<dbReference type="EMBL" id="JAAAMG010000053">
    <property type="protein sequence ID" value="NDW08007.1"/>
    <property type="molecule type" value="Genomic_DNA"/>
</dbReference>
<feature type="domain" description="CBS" evidence="3">
    <location>
        <begin position="255"/>
        <end position="312"/>
    </location>
</feature>
<keyword evidence="5" id="KW-1185">Reference proteome</keyword>
<protein>
    <submittedName>
        <fullName evidence="4">CBS domain-containing protein</fullName>
    </submittedName>
</protein>
<evidence type="ECO:0000256" key="1">
    <source>
        <dbReference type="PROSITE-ProRule" id="PRU00703"/>
    </source>
</evidence>
<keyword evidence="2" id="KW-1133">Transmembrane helix</keyword>
<dbReference type="SMART" id="SM00116">
    <property type="entry name" value="CBS"/>
    <property type="match status" value="2"/>
</dbReference>
<evidence type="ECO:0000313" key="4">
    <source>
        <dbReference type="EMBL" id="NDW08007.1"/>
    </source>
</evidence>
<feature type="transmembrane region" description="Helical" evidence="2">
    <location>
        <begin position="111"/>
        <end position="130"/>
    </location>
</feature>
<dbReference type="InterPro" id="IPR058581">
    <property type="entry name" value="TM_HPP"/>
</dbReference>
<dbReference type="PANTHER" id="PTHR33741:SF5">
    <property type="entry name" value="TRANSMEMBRANE PROTEIN DDB_G0269096-RELATED"/>
    <property type="match status" value="1"/>
</dbReference>
<evidence type="ECO:0000259" key="3">
    <source>
        <dbReference type="PROSITE" id="PS51371"/>
    </source>
</evidence>
<reference evidence="4 5" key="1">
    <citation type="submission" date="2020-01" db="EMBL/GenBank/DDBJ databases">
        <title>Jiella pacifica sp. nov.</title>
        <authorList>
            <person name="Xue Z."/>
            <person name="Zhu S."/>
            <person name="Chen J."/>
            <person name="Yang J."/>
        </authorList>
    </citation>
    <scope>NUCLEOTIDE SEQUENCE [LARGE SCALE GENOMIC DNA]</scope>
    <source>
        <strain evidence="4 5">40Bstr34</strain>
    </source>
</reference>
<keyword evidence="2" id="KW-0812">Transmembrane</keyword>
<dbReference type="InterPro" id="IPR007065">
    <property type="entry name" value="HPP"/>
</dbReference>
<dbReference type="PANTHER" id="PTHR33741">
    <property type="entry name" value="TRANSMEMBRANE PROTEIN DDB_G0269096-RELATED"/>
    <property type="match status" value="1"/>
</dbReference>
<dbReference type="Gene3D" id="3.10.580.10">
    <property type="entry name" value="CBS-domain"/>
    <property type="match status" value="2"/>
</dbReference>
<dbReference type="Pfam" id="PF00571">
    <property type="entry name" value="CBS"/>
    <property type="match status" value="2"/>
</dbReference>
<dbReference type="InterPro" id="IPR000644">
    <property type="entry name" value="CBS_dom"/>
</dbReference>
<evidence type="ECO:0000256" key="2">
    <source>
        <dbReference type="SAM" id="Phobius"/>
    </source>
</evidence>
<evidence type="ECO:0000313" key="5">
    <source>
        <dbReference type="Proteomes" id="UP000469011"/>
    </source>
</evidence>
<name>A0A6N9T992_9HYPH</name>
<dbReference type="SUPFAM" id="SSF54631">
    <property type="entry name" value="CBS-domain pair"/>
    <property type="match status" value="1"/>
</dbReference>
<dbReference type="InterPro" id="IPR046342">
    <property type="entry name" value="CBS_dom_sf"/>
</dbReference>
<keyword evidence="1" id="KW-0129">CBS domain</keyword>
<gene>
    <name evidence="4" type="ORF">GTK09_26905</name>
</gene>
<feature type="transmembrane region" description="Helical" evidence="2">
    <location>
        <begin position="33"/>
        <end position="54"/>
    </location>
</feature>
<proteinExistence type="predicted"/>
<feature type="transmembrane region" description="Helical" evidence="2">
    <location>
        <begin position="60"/>
        <end position="79"/>
    </location>
</feature>